<reference evidence="2" key="1">
    <citation type="submission" date="2020-03" db="EMBL/GenBank/DDBJ databases">
        <authorList>
            <person name="Weist P."/>
        </authorList>
    </citation>
    <scope>NUCLEOTIDE SEQUENCE</scope>
</reference>
<dbReference type="EMBL" id="CADEAL010003926">
    <property type="protein sequence ID" value="CAB1446785.1"/>
    <property type="molecule type" value="Genomic_DNA"/>
</dbReference>
<comment type="caution">
    <text evidence="2">The sequence shown here is derived from an EMBL/GenBank/DDBJ whole genome shotgun (WGS) entry which is preliminary data.</text>
</comment>
<protein>
    <submittedName>
        <fullName evidence="2">Uncharacterized protein</fullName>
    </submittedName>
</protein>
<feature type="region of interest" description="Disordered" evidence="1">
    <location>
        <begin position="1"/>
        <end position="27"/>
    </location>
</feature>
<sequence length="156" mass="16664">MKLFTCSELPQHRRNGDRQAGSDDGWGWEKGLGLRGLAGSYGRGEDSSGFTQGRVSPRGDRRMSASVRLCLSSKPCQRRLCQRSITALSLRVSFWLMIPDSATGFTANLPGPLSPGYESRVRHLACEHARAHASASASTAALSDSVSEVQPGGGSL</sequence>
<gene>
    <name evidence="2" type="ORF">PLEPLA_LOCUS34508</name>
</gene>
<feature type="compositionally biased region" description="Basic and acidic residues" evidence="1">
    <location>
        <begin position="10"/>
        <end position="21"/>
    </location>
</feature>
<dbReference type="AlphaFoldDB" id="A0A9N7Z1Y7"/>
<proteinExistence type="predicted"/>
<evidence type="ECO:0000313" key="3">
    <source>
        <dbReference type="Proteomes" id="UP001153269"/>
    </source>
</evidence>
<feature type="region of interest" description="Disordered" evidence="1">
    <location>
        <begin position="40"/>
        <end position="62"/>
    </location>
</feature>
<dbReference type="Proteomes" id="UP001153269">
    <property type="component" value="Unassembled WGS sequence"/>
</dbReference>
<name>A0A9N7Z1Y7_PLEPL</name>
<evidence type="ECO:0000313" key="2">
    <source>
        <dbReference type="EMBL" id="CAB1446785.1"/>
    </source>
</evidence>
<evidence type="ECO:0000256" key="1">
    <source>
        <dbReference type="SAM" id="MobiDB-lite"/>
    </source>
</evidence>
<organism evidence="2 3">
    <name type="scientific">Pleuronectes platessa</name>
    <name type="common">European plaice</name>
    <dbReference type="NCBI Taxonomy" id="8262"/>
    <lineage>
        <taxon>Eukaryota</taxon>
        <taxon>Metazoa</taxon>
        <taxon>Chordata</taxon>
        <taxon>Craniata</taxon>
        <taxon>Vertebrata</taxon>
        <taxon>Euteleostomi</taxon>
        <taxon>Actinopterygii</taxon>
        <taxon>Neopterygii</taxon>
        <taxon>Teleostei</taxon>
        <taxon>Neoteleostei</taxon>
        <taxon>Acanthomorphata</taxon>
        <taxon>Carangaria</taxon>
        <taxon>Pleuronectiformes</taxon>
        <taxon>Pleuronectoidei</taxon>
        <taxon>Pleuronectidae</taxon>
        <taxon>Pleuronectes</taxon>
    </lineage>
</organism>
<accession>A0A9N7Z1Y7</accession>
<keyword evidence="3" id="KW-1185">Reference proteome</keyword>